<name>A0A4R2SGL9_9BACL</name>
<keyword evidence="6" id="KW-0418">Kinase</keyword>
<feature type="binding site" evidence="4">
    <location>
        <begin position="149"/>
        <end position="153"/>
    </location>
    <ligand>
        <name>ATP</name>
        <dbReference type="ChEBI" id="CHEBI:30616"/>
    </ligand>
</feature>
<dbReference type="CDD" id="cd01673">
    <property type="entry name" value="dNK"/>
    <property type="match status" value="1"/>
</dbReference>
<dbReference type="InterPro" id="IPR031314">
    <property type="entry name" value="DNK_dom"/>
</dbReference>
<evidence type="ECO:0000256" key="4">
    <source>
        <dbReference type="PIRSR" id="PIRSR000705-3"/>
    </source>
</evidence>
<evidence type="ECO:0000256" key="2">
    <source>
        <dbReference type="PIRSR" id="PIRSR000705-1"/>
    </source>
</evidence>
<dbReference type="InterPro" id="IPR027417">
    <property type="entry name" value="P-loop_NTPase"/>
</dbReference>
<dbReference type="AlphaFoldDB" id="A0A4R2SGL9"/>
<keyword evidence="6" id="KW-0808">Transferase</keyword>
<comment type="similarity">
    <text evidence="1">Belongs to the DCK/DGK family.</text>
</comment>
<keyword evidence="4" id="KW-0067">ATP-binding</keyword>
<dbReference type="Gene3D" id="3.40.50.300">
    <property type="entry name" value="P-loop containing nucleotide triphosphate hydrolases"/>
    <property type="match status" value="1"/>
</dbReference>
<dbReference type="SUPFAM" id="SSF52540">
    <property type="entry name" value="P-loop containing nucleoside triphosphate hydrolases"/>
    <property type="match status" value="1"/>
</dbReference>
<dbReference type="GO" id="GO:0005737">
    <property type="term" value="C:cytoplasm"/>
    <property type="evidence" value="ECO:0007669"/>
    <property type="project" value="TreeGrafter"/>
</dbReference>
<feature type="binding site" evidence="4">
    <location>
        <begin position="9"/>
        <end position="17"/>
    </location>
    <ligand>
        <name>ATP</name>
        <dbReference type="ChEBI" id="CHEBI:30616"/>
    </ligand>
</feature>
<feature type="binding site" evidence="3">
    <location>
        <position position="45"/>
    </location>
    <ligand>
        <name>substrate</name>
    </ligand>
</feature>
<gene>
    <name evidence="6" type="ORF">EDD57_101113</name>
</gene>
<keyword evidence="4" id="KW-0547">Nucleotide-binding</keyword>
<evidence type="ECO:0000313" key="7">
    <source>
        <dbReference type="Proteomes" id="UP000294746"/>
    </source>
</evidence>
<evidence type="ECO:0000256" key="1">
    <source>
        <dbReference type="ARBA" id="ARBA00007420"/>
    </source>
</evidence>
<evidence type="ECO:0000313" key="6">
    <source>
        <dbReference type="EMBL" id="TCP70670.1"/>
    </source>
</evidence>
<protein>
    <submittedName>
        <fullName evidence="6">Deoxyadenosine/deoxycytidine kinase</fullName>
    </submittedName>
</protein>
<dbReference type="Pfam" id="PF01712">
    <property type="entry name" value="dNK"/>
    <property type="match status" value="1"/>
</dbReference>
<dbReference type="InterPro" id="IPR002624">
    <property type="entry name" value="DCK/DGK"/>
</dbReference>
<feature type="binding site" evidence="3">
    <location>
        <position position="80"/>
    </location>
    <ligand>
        <name>substrate</name>
    </ligand>
</feature>
<dbReference type="GO" id="GO:0019136">
    <property type="term" value="F:deoxynucleoside kinase activity"/>
    <property type="evidence" value="ECO:0007669"/>
    <property type="project" value="InterPro"/>
</dbReference>
<dbReference type="OrthoDB" id="9776634at2"/>
<dbReference type="RefSeq" id="WP_131847275.1">
    <property type="nucleotide sequence ID" value="NZ_SLXV01000001.1"/>
</dbReference>
<feature type="binding site" evidence="3">
    <location>
        <position position="158"/>
    </location>
    <ligand>
        <name>substrate</name>
    </ligand>
</feature>
<keyword evidence="7" id="KW-1185">Reference proteome</keyword>
<dbReference type="EMBL" id="SLXV01000001">
    <property type="protein sequence ID" value="TCP70670.1"/>
    <property type="molecule type" value="Genomic_DNA"/>
</dbReference>
<dbReference type="PIRSF" id="PIRSF000705">
    <property type="entry name" value="DNK"/>
    <property type="match status" value="1"/>
</dbReference>
<feature type="binding site" evidence="3">
    <location>
        <position position="85"/>
    </location>
    <ligand>
        <name>substrate</name>
    </ligand>
</feature>
<dbReference type="Proteomes" id="UP000294746">
    <property type="component" value="Unassembled WGS sequence"/>
</dbReference>
<dbReference type="InterPro" id="IPR050566">
    <property type="entry name" value="Deoxyribonucleoside_kinase"/>
</dbReference>
<evidence type="ECO:0000259" key="5">
    <source>
        <dbReference type="Pfam" id="PF01712"/>
    </source>
</evidence>
<reference evidence="6 7" key="1">
    <citation type="submission" date="2019-03" db="EMBL/GenBank/DDBJ databases">
        <title>Genomic Encyclopedia of Type Strains, Phase IV (KMG-IV): sequencing the most valuable type-strain genomes for metagenomic binning, comparative biology and taxonomic classification.</title>
        <authorList>
            <person name="Goeker M."/>
        </authorList>
    </citation>
    <scope>NUCLEOTIDE SEQUENCE [LARGE SCALE GENOMIC DNA]</scope>
    <source>
        <strain evidence="6 7">DSM 46831</strain>
    </source>
</reference>
<evidence type="ECO:0000256" key="3">
    <source>
        <dbReference type="PIRSR" id="PIRSR000705-2"/>
    </source>
</evidence>
<feature type="binding site" evidence="3">
    <location>
        <position position="56"/>
    </location>
    <ligand>
        <name>substrate</name>
    </ligand>
</feature>
<proteinExistence type="inferred from homology"/>
<organism evidence="6 7">
    <name type="scientific">Baia soyae</name>
    <dbReference type="NCBI Taxonomy" id="1544746"/>
    <lineage>
        <taxon>Bacteria</taxon>
        <taxon>Bacillati</taxon>
        <taxon>Bacillota</taxon>
        <taxon>Bacilli</taxon>
        <taxon>Bacillales</taxon>
        <taxon>Thermoactinomycetaceae</taxon>
        <taxon>Baia</taxon>
    </lineage>
</organism>
<dbReference type="PANTHER" id="PTHR10513:SF35">
    <property type="entry name" value="DEOXYADENOSINE KINASE"/>
    <property type="match status" value="1"/>
</dbReference>
<comment type="caution">
    <text evidence="6">The sequence shown here is derived from an EMBL/GenBank/DDBJ whole genome shotgun (WGS) entry which is preliminary data.</text>
</comment>
<feature type="binding site" evidence="3">
    <location>
        <position position="33"/>
    </location>
    <ligand>
        <name>substrate</name>
    </ligand>
</feature>
<dbReference type="PANTHER" id="PTHR10513">
    <property type="entry name" value="DEOXYNUCLEOSIDE KINASE"/>
    <property type="match status" value="1"/>
</dbReference>
<feature type="active site" description="Proton acceptor" evidence="2">
    <location>
        <position position="79"/>
    </location>
</feature>
<accession>A0A4R2SGL9</accession>
<feature type="domain" description="Deoxynucleoside kinase" evidence="5">
    <location>
        <begin position="5"/>
        <end position="205"/>
    </location>
</feature>
<dbReference type="GO" id="GO:0005524">
    <property type="term" value="F:ATP binding"/>
    <property type="evidence" value="ECO:0007669"/>
    <property type="project" value="UniProtKB-KW"/>
</dbReference>
<sequence>MGYVICLGGMIGVGKTSYTTLIAQHLNSEAFYESVDDNRLLDLFYNDRERFAFPLQIYFLNTRFRSIKKAMRHKNNVLDRSIYEDALFAKINFEDGMMKEAEFDCYLDLLHNMLEEIQELDHCTCPTGPKKRPDLFIYLRASFETIMERIEKRGRDYEQDPSHVNYFRRLHSRYDDWVFNHYKESDVLIIDADRIDITREEDAAEFLEILDAKLREIDEKETARLVQKVSYK</sequence>